<gene>
    <name evidence="4" type="ORF">H8R02_14300</name>
</gene>
<dbReference type="EMBL" id="JACORU010000005">
    <property type="protein sequence ID" value="MBC5765635.1"/>
    <property type="molecule type" value="Genomic_DNA"/>
</dbReference>
<dbReference type="SUPFAM" id="SSF63411">
    <property type="entry name" value="LuxS/MPP-like metallohydrolase"/>
    <property type="match status" value="2"/>
</dbReference>
<evidence type="ECO:0000313" key="5">
    <source>
        <dbReference type="Proteomes" id="UP000596827"/>
    </source>
</evidence>
<dbReference type="RefSeq" id="WP_187082118.1">
    <property type="nucleotide sequence ID" value="NZ_JACORU010000005.1"/>
</dbReference>
<organism evidence="4 5">
    <name type="scientific">Ramlibacter albus</name>
    <dbReference type="NCBI Taxonomy" id="2079448"/>
    <lineage>
        <taxon>Bacteria</taxon>
        <taxon>Pseudomonadati</taxon>
        <taxon>Pseudomonadota</taxon>
        <taxon>Betaproteobacteria</taxon>
        <taxon>Burkholderiales</taxon>
        <taxon>Comamonadaceae</taxon>
        <taxon>Ramlibacter</taxon>
    </lineage>
</organism>
<keyword evidence="5" id="KW-1185">Reference proteome</keyword>
<dbReference type="Gene3D" id="3.30.830.10">
    <property type="entry name" value="Metalloenzyme, LuxS/M16 peptidase-like"/>
    <property type="match status" value="2"/>
</dbReference>
<name>A0A923S2Q3_9BURK</name>
<feature type="domain" description="Peptidase M16 N-terminal" evidence="2">
    <location>
        <begin position="19"/>
        <end position="159"/>
    </location>
</feature>
<dbReference type="InterPro" id="IPR007863">
    <property type="entry name" value="Peptidase_M16_C"/>
</dbReference>
<dbReference type="Proteomes" id="UP000596827">
    <property type="component" value="Unassembled WGS sequence"/>
</dbReference>
<dbReference type="PANTHER" id="PTHR11851">
    <property type="entry name" value="METALLOPROTEASE"/>
    <property type="match status" value="1"/>
</dbReference>
<comment type="caution">
    <text evidence="4">The sequence shown here is derived from an EMBL/GenBank/DDBJ whole genome shotgun (WGS) entry which is preliminary data.</text>
</comment>
<accession>A0A923S2Q3</accession>
<reference evidence="4" key="1">
    <citation type="submission" date="2020-08" db="EMBL/GenBank/DDBJ databases">
        <title>Ramlibacter sp. GTP1 16S ribosomal RNA gene genome sequencing and assembly.</title>
        <authorList>
            <person name="Kang M."/>
        </authorList>
    </citation>
    <scope>NUCLEOTIDE SEQUENCE</scope>
    <source>
        <strain evidence="4">GTP1</strain>
    </source>
</reference>
<evidence type="ECO:0000256" key="1">
    <source>
        <dbReference type="ARBA" id="ARBA00007261"/>
    </source>
</evidence>
<dbReference type="Pfam" id="PF00675">
    <property type="entry name" value="Peptidase_M16"/>
    <property type="match status" value="1"/>
</dbReference>
<evidence type="ECO:0000313" key="4">
    <source>
        <dbReference type="EMBL" id="MBC5765635.1"/>
    </source>
</evidence>
<sequence>MPRLHILPNGVRLLAVPMPHVQSASVGVFLRVGSRDETPSTNGIGHVLEHMAFKGTATRTVQAINLDAERLGADVNAFTGKDSTGYFMTGLGRHAEQLLRMTADIVLNSTYPEAELQRELDVIRQEAIEYEEDPEDNCGDLLDRAVWGDDPMGMPIIGTVRNIESFTRDDLVRHVRRHYGAERTVVAAAGNFDVDAWMASAANLFAAMPRSGDLSASSAPGPAPYVGQALGRRFTQVSQVFLNMAFPLAPARQEEFAQQRWRVAASLAAYLFGEGMSSPLSDTVREQLGLAYSVHTTVDAGDAWANFVVQAVTTPDKVDALVAATGKLLREQATAIDPVHLERAKNQLTVSRVRAGERTYATMEYAVEELFASGTVTSLEESLAMIDSIGADEVRAVFERMLAHPPALAITGKGASARAARQLAASLAAGLR</sequence>
<dbReference type="InterPro" id="IPR011249">
    <property type="entry name" value="Metalloenz_LuxS/M16"/>
</dbReference>
<dbReference type="GO" id="GO:0046872">
    <property type="term" value="F:metal ion binding"/>
    <property type="evidence" value="ECO:0007669"/>
    <property type="project" value="InterPro"/>
</dbReference>
<evidence type="ECO:0000259" key="2">
    <source>
        <dbReference type="Pfam" id="PF00675"/>
    </source>
</evidence>
<comment type="similarity">
    <text evidence="1">Belongs to the peptidase M16 family.</text>
</comment>
<proteinExistence type="inferred from homology"/>
<protein>
    <submittedName>
        <fullName evidence="4">Insulinase family protein</fullName>
    </submittedName>
</protein>
<feature type="domain" description="Peptidase M16 C-terminal" evidence="3">
    <location>
        <begin position="165"/>
        <end position="348"/>
    </location>
</feature>
<dbReference type="InterPro" id="IPR050361">
    <property type="entry name" value="MPP/UQCRC_Complex"/>
</dbReference>
<dbReference type="AlphaFoldDB" id="A0A923S2Q3"/>
<dbReference type="InterPro" id="IPR011765">
    <property type="entry name" value="Pept_M16_N"/>
</dbReference>
<dbReference type="PANTHER" id="PTHR11851:SF49">
    <property type="entry name" value="MITOCHONDRIAL-PROCESSING PEPTIDASE SUBUNIT ALPHA"/>
    <property type="match status" value="1"/>
</dbReference>
<evidence type="ECO:0000259" key="3">
    <source>
        <dbReference type="Pfam" id="PF05193"/>
    </source>
</evidence>
<dbReference type="Pfam" id="PF05193">
    <property type="entry name" value="Peptidase_M16_C"/>
    <property type="match status" value="1"/>
</dbReference>